<dbReference type="InterPro" id="IPR036390">
    <property type="entry name" value="WH_DNA-bd_sf"/>
</dbReference>
<dbReference type="SMART" id="SM01134">
    <property type="entry name" value="DeoRC"/>
    <property type="match status" value="1"/>
</dbReference>
<dbReference type="SUPFAM" id="SSF100950">
    <property type="entry name" value="NagB/RpiA/CoA transferase-like"/>
    <property type="match status" value="1"/>
</dbReference>
<name>A0ABY1K4S9_9BACL</name>
<dbReference type="PANTHER" id="PTHR30363:SF44">
    <property type="entry name" value="AGA OPERON TRANSCRIPTIONAL REPRESSOR-RELATED"/>
    <property type="match status" value="1"/>
</dbReference>
<evidence type="ECO:0000256" key="3">
    <source>
        <dbReference type="ARBA" id="ARBA00023163"/>
    </source>
</evidence>
<dbReference type="SMART" id="SM00420">
    <property type="entry name" value="HTH_DEOR"/>
    <property type="match status" value="1"/>
</dbReference>
<evidence type="ECO:0000313" key="5">
    <source>
        <dbReference type="EMBL" id="SIR25740.1"/>
    </source>
</evidence>
<dbReference type="InterPro" id="IPR050313">
    <property type="entry name" value="Carb_Metab_HTH_regulators"/>
</dbReference>
<dbReference type="InterPro" id="IPR036388">
    <property type="entry name" value="WH-like_DNA-bd_sf"/>
</dbReference>
<gene>
    <name evidence="5" type="ORF">SAMN05421578_109196</name>
</gene>
<evidence type="ECO:0000313" key="6">
    <source>
        <dbReference type="Proteomes" id="UP000186666"/>
    </source>
</evidence>
<dbReference type="Pfam" id="PF00455">
    <property type="entry name" value="DeoRC"/>
    <property type="match status" value="1"/>
</dbReference>
<dbReference type="Pfam" id="PF08220">
    <property type="entry name" value="HTH_DeoR"/>
    <property type="match status" value="1"/>
</dbReference>
<accession>A0ABY1K4S9</accession>
<dbReference type="InterPro" id="IPR018356">
    <property type="entry name" value="Tscrpt_reg_HTH_DeoR_CS"/>
</dbReference>
<dbReference type="SUPFAM" id="SSF46785">
    <property type="entry name" value="Winged helix' DNA-binding domain"/>
    <property type="match status" value="1"/>
</dbReference>
<keyword evidence="6" id="KW-1185">Reference proteome</keyword>
<sequence>MSLLAKERQDLIMQYLIQDGKVKVIPLADELGVTTETIRRDLDFLESEGHLRRVHGGAVRSAYEYGEPTFEQRETINVEGKQRIGEIAASLIQDGDMIALDVGTTMIEMVKSIRGKKNITVLTNSLAVGVHLSEALSRGRFTGKVIFLGGELNPEQNSITGPLCENMLQDFHLDKAFLSVGGVSLKTGITDYDINESHISKMFSNAASQTIVLADHSKIGVQAFSKIMPFHAVDIIVSDVSCPEDWEDELMKIDLRWIN</sequence>
<dbReference type="PROSITE" id="PS51000">
    <property type="entry name" value="HTH_DEOR_2"/>
    <property type="match status" value="1"/>
</dbReference>
<reference evidence="5 6" key="1">
    <citation type="submission" date="2017-01" db="EMBL/GenBank/DDBJ databases">
        <authorList>
            <person name="Varghese N."/>
            <person name="Submissions S."/>
        </authorList>
    </citation>
    <scope>NUCLEOTIDE SEQUENCE [LARGE SCALE GENOMIC DNA]</scope>
    <source>
        <strain evidence="5 6">ATCC 23464</strain>
    </source>
</reference>
<dbReference type="Proteomes" id="UP000186666">
    <property type="component" value="Unassembled WGS sequence"/>
</dbReference>
<evidence type="ECO:0000256" key="1">
    <source>
        <dbReference type="ARBA" id="ARBA00023015"/>
    </source>
</evidence>
<evidence type="ECO:0000256" key="2">
    <source>
        <dbReference type="ARBA" id="ARBA00023125"/>
    </source>
</evidence>
<dbReference type="EMBL" id="FTNK01000009">
    <property type="protein sequence ID" value="SIR25740.1"/>
    <property type="molecule type" value="Genomic_DNA"/>
</dbReference>
<dbReference type="Gene3D" id="3.40.50.1360">
    <property type="match status" value="1"/>
</dbReference>
<protein>
    <submittedName>
        <fullName evidence="5">Transcriptional regulator, DeoR family</fullName>
    </submittedName>
</protein>
<evidence type="ECO:0000259" key="4">
    <source>
        <dbReference type="PROSITE" id="PS51000"/>
    </source>
</evidence>
<keyword evidence="1" id="KW-0805">Transcription regulation</keyword>
<feature type="domain" description="HTH deoR-type" evidence="4">
    <location>
        <begin position="5"/>
        <end position="60"/>
    </location>
</feature>
<dbReference type="InterPro" id="IPR037171">
    <property type="entry name" value="NagB/RpiA_transferase-like"/>
</dbReference>
<comment type="caution">
    <text evidence="5">The sequence shown here is derived from an EMBL/GenBank/DDBJ whole genome shotgun (WGS) entry which is preliminary data.</text>
</comment>
<dbReference type="RefSeq" id="WP_068588514.1">
    <property type="nucleotide sequence ID" value="NZ_FTNK01000009.1"/>
</dbReference>
<dbReference type="InterPro" id="IPR014036">
    <property type="entry name" value="DeoR-like_C"/>
</dbReference>
<dbReference type="PANTHER" id="PTHR30363">
    <property type="entry name" value="HTH-TYPE TRANSCRIPTIONAL REGULATOR SRLR-RELATED"/>
    <property type="match status" value="1"/>
</dbReference>
<keyword evidence="2" id="KW-0238">DNA-binding</keyword>
<dbReference type="InterPro" id="IPR001034">
    <property type="entry name" value="DeoR_HTH"/>
</dbReference>
<keyword evidence="3" id="KW-0804">Transcription</keyword>
<dbReference type="Gene3D" id="1.10.10.10">
    <property type="entry name" value="Winged helix-like DNA-binding domain superfamily/Winged helix DNA-binding domain"/>
    <property type="match status" value="1"/>
</dbReference>
<proteinExistence type="predicted"/>
<organism evidence="5 6">
    <name type="scientific">Paenibacillus macquariensis</name>
    <dbReference type="NCBI Taxonomy" id="948756"/>
    <lineage>
        <taxon>Bacteria</taxon>
        <taxon>Bacillati</taxon>
        <taxon>Bacillota</taxon>
        <taxon>Bacilli</taxon>
        <taxon>Bacillales</taxon>
        <taxon>Paenibacillaceae</taxon>
        <taxon>Paenibacillus</taxon>
    </lineage>
</organism>
<dbReference type="PROSITE" id="PS00894">
    <property type="entry name" value="HTH_DEOR_1"/>
    <property type="match status" value="1"/>
</dbReference>
<dbReference type="PRINTS" id="PR00037">
    <property type="entry name" value="HTHLACR"/>
</dbReference>